<accession>I3YBB4</accession>
<name>I3YBB4_THIV6</name>
<dbReference type="HOGENOM" id="CLU_130452_0_0_6"/>
<proteinExistence type="predicted"/>
<feature type="transmembrane region" description="Helical" evidence="1">
    <location>
        <begin position="37"/>
        <end position="58"/>
    </location>
</feature>
<keyword evidence="1" id="KW-0812">Transmembrane</keyword>
<reference evidence="2 3" key="1">
    <citation type="submission" date="2012-06" db="EMBL/GenBank/DDBJ databases">
        <title>Complete sequence of Thiocystis violascens DSM 198.</title>
        <authorList>
            <consortium name="US DOE Joint Genome Institute"/>
            <person name="Lucas S."/>
            <person name="Han J."/>
            <person name="Lapidus A."/>
            <person name="Cheng J.-F."/>
            <person name="Goodwin L."/>
            <person name="Pitluck S."/>
            <person name="Peters L."/>
            <person name="Ovchinnikova G."/>
            <person name="Teshima H."/>
            <person name="Detter J.C."/>
            <person name="Han C."/>
            <person name="Tapia R."/>
            <person name="Land M."/>
            <person name="Hauser L."/>
            <person name="Kyrpides N."/>
            <person name="Ivanova N."/>
            <person name="Pagani I."/>
            <person name="Vogl K."/>
            <person name="Liu Z."/>
            <person name="Frigaard N.-U."/>
            <person name="Bryant D."/>
            <person name="Woyke T."/>
        </authorList>
    </citation>
    <scope>NUCLEOTIDE SEQUENCE [LARGE SCALE GENOMIC DNA]</scope>
    <source>
        <strain evidence="3">ATCC 17096 / DSM 198 / 6111</strain>
    </source>
</reference>
<dbReference type="STRING" id="765911.Thivi_2336"/>
<keyword evidence="1" id="KW-1133">Transmembrane helix</keyword>
<dbReference type="EMBL" id="CP003154">
    <property type="protein sequence ID" value="AFL74282.1"/>
    <property type="molecule type" value="Genomic_DNA"/>
</dbReference>
<evidence type="ECO:0000313" key="2">
    <source>
        <dbReference type="EMBL" id="AFL74282.1"/>
    </source>
</evidence>
<evidence type="ECO:0000256" key="1">
    <source>
        <dbReference type="SAM" id="Phobius"/>
    </source>
</evidence>
<dbReference type="eggNOG" id="ENOG5032DMX">
    <property type="taxonomic scope" value="Bacteria"/>
</dbReference>
<keyword evidence="3" id="KW-1185">Reference proteome</keyword>
<dbReference type="Proteomes" id="UP000006062">
    <property type="component" value="Chromosome"/>
</dbReference>
<protein>
    <submittedName>
        <fullName evidence="2">Uncharacterized protein</fullName>
    </submittedName>
</protein>
<sequence>MSHPAVPGGSRRSAAGPCDTALFDDILRGFHPDMDRLTRNAIIVSAILLALLVFSLAWNRFGVTPRIWQLNQLLEQDPVLASYPYDFRAVLFLNGIVTLTSPHASVAPVEPFLKAIDADLADKSSEDPVMLAAGERFWRQEMRAIELMISQPDVDSVIWSLDRAWYHKHGIRLEQP</sequence>
<keyword evidence="1" id="KW-0472">Membrane</keyword>
<dbReference type="KEGG" id="tvi:Thivi_2336"/>
<dbReference type="AlphaFoldDB" id="I3YBB4"/>
<gene>
    <name evidence="2" type="ordered locus">Thivi_2336</name>
</gene>
<evidence type="ECO:0000313" key="3">
    <source>
        <dbReference type="Proteomes" id="UP000006062"/>
    </source>
</evidence>
<organism evidence="2 3">
    <name type="scientific">Thiocystis violascens (strain ATCC 17096 / DSM 198 / 6111)</name>
    <name type="common">Chromatium violascens</name>
    <dbReference type="NCBI Taxonomy" id="765911"/>
    <lineage>
        <taxon>Bacteria</taxon>
        <taxon>Pseudomonadati</taxon>
        <taxon>Pseudomonadota</taxon>
        <taxon>Gammaproteobacteria</taxon>
        <taxon>Chromatiales</taxon>
        <taxon>Chromatiaceae</taxon>
        <taxon>Thiocystis</taxon>
    </lineage>
</organism>